<accession>A0A0A9AMT8</accession>
<protein>
    <submittedName>
        <fullName evidence="1">Uncharacterized protein</fullName>
    </submittedName>
</protein>
<proteinExistence type="predicted"/>
<dbReference type="AlphaFoldDB" id="A0A0A9AMT8"/>
<reference evidence="1" key="1">
    <citation type="submission" date="2014-09" db="EMBL/GenBank/DDBJ databases">
        <authorList>
            <person name="Magalhaes I.L.F."/>
            <person name="Oliveira U."/>
            <person name="Santos F.R."/>
            <person name="Vidigal T.H.D.A."/>
            <person name="Brescovit A.D."/>
            <person name="Santos A.J."/>
        </authorList>
    </citation>
    <scope>NUCLEOTIDE SEQUENCE</scope>
    <source>
        <tissue evidence="1">Shoot tissue taken approximately 20 cm above the soil surface</tissue>
    </source>
</reference>
<organism evidence="1">
    <name type="scientific">Arundo donax</name>
    <name type="common">Giant reed</name>
    <name type="synonym">Donax arundinaceus</name>
    <dbReference type="NCBI Taxonomy" id="35708"/>
    <lineage>
        <taxon>Eukaryota</taxon>
        <taxon>Viridiplantae</taxon>
        <taxon>Streptophyta</taxon>
        <taxon>Embryophyta</taxon>
        <taxon>Tracheophyta</taxon>
        <taxon>Spermatophyta</taxon>
        <taxon>Magnoliopsida</taxon>
        <taxon>Liliopsida</taxon>
        <taxon>Poales</taxon>
        <taxon>Poaceae</taxon>
        <taxon>PACMAD clade</taxon>
        <taxon>Arundinoideae</taxon>
        <taxon>Arundineae</taxon>
        <taxon>Arundo</taxon>
    </lineage>
</organism>
<name>A0A0A9AMT8_ARUDO</name>
<reference evidence="1" key="2">
    <citation type="journal article" date="2015" name="Data Brief">
        <title>Shoot transcriptome of the giant reed, Arundo donax.</title>
        <authorList>
            <person name="Barrero R.A."/>
            <person name="Guerrero F.D."/>
            <person name="Moolhuijzen P."/>
            <person name="Goolsby J.A."/>
            <person name="Tidwell J."/>
            <person name="Bellgard S.E."/>
            <person name="Bellgard M.I."/>
        </authorList>
    </citation>
    <scope>NUCLEOTIDE SEQUENCE</scope>
    <source>
        <tissue evidence="1">Shoot tissue taken approximately 20 cm above the soil surface</tissue>
    </source>
</reference>
<evidence type="ECO:0000313" key="1">
    <source>
        <dbReference type="EMBL" id="JAD51158.1"/>
    </source>
</evidence>
<dbReference type="EMBL" id="GBRH01246737">
    <property type="protein sequence ID" value="JAD51158.1"/>
    <property type="molecule type" value="Transcribed_RNA"/>
</dbReference>
<sequence>MRADAHESEFFISSSTDSMRSPLSEWLSVRDSMQTLLGIGLESLAKEFLRVR</sequence>